<proteinExistence type="predicted"/>
<reference evidence="1 2" key="1">
    <citation type="submission" date="2024-04" db="EMBL/GenBank/DDBJ databases">
        <title>genome sequences of Mucor flavus KT1a and Helicostylum pulchrum KT1b strains isolation_sourced from the surface of a dry-aged beef.</title>
        <authorList>
            <person name="Toyotome T."/>
            <person name="Hosono M."/>
            <person name="Torimaru M."/>
            <person name="Fukuda K."/>
            <person name="Mikami N."/>
        </authorList>
    </citation>
    <scope>NUCLEOTIDE SEQUENCE [LARGE SCALE GENOMIC DNA]</scope>
    <source>
        <strain evidence="1 2">KT1b</strain>
    </source>
</reference>
<name>A0ABP9YF84_9FUNG</name>
<keyword evidence="2" id="KW-1185">Reference proteome</keyword>
<organism evidence="1 2">
    <name type="scientific">Helicostylum pulchrum</name>
    <dbReference type="NCBI Taxonomy" id="562976"/>
    <lineage>
        <taxon>Eukaryota</taxon>
        <taxon>Fungi</taxon>
        <taxon>Fungi incertae sedis</taxon>
        <taxon>Mucoromycota</taxon>
        <taxon>Mucoromycotina</taxon>
        <taxon>Mucoromycetes</taxon>
        <taxon>Mucorales</taxon>
        <taxon>Mucorineae</taxon>
        <taxon>Mucoraceae</taxon>
        <taxon>Helicostylum</taxon>
    </lineage>
</organism>
<sequence length="62" mass="7337">MSTEYQSLRKRLDELDEHNDSLLICCCGEYSGAFTQDREKEKRKLDREFQLELAKPLEPMKA</sequence>
<evidence type="ECO:0000313" key="1">
    <source>
        <dbReference type="EMBL" id="GAA5805619.1"/>
    </source>
</evidence>
<evidence type="ECO:0000313" key="2">
    <source>
        <dbReference type="Proteomes" id="UP001476247"/>
    </source>
</evidence>
<comment type="caution">
    <text evidence="1">The sequence shown here is derived from an EMBL/GenBank/DDBJ whole genome shotgun (WGS) entry which is preliminary data.</text>
</comment>
<dbReference type="EMBL" id="BAABUJ010000048">
    <property type="protein sequence ID" value="GAA5805619.1"/>
    <property type="molecule type" value="Genomic_DNA"/>
</dbReference>
<gene>
    <name evidence="1" type="ORF">HPULCUR_011140</name>
</gene>
<protein>
    <submittedName>
        <fullName evidence="1">Uncharacterized protein</fullName>
    </submittedName>
</protein>
<dbReference type="Proteomes" id="UP001476247">
    <property type="component" value="Unassembled WGS sequence"/>
</dbReference>
<accession>A0ABP9YF84</accession>